<protein>
    <submittedName>
        <fullName evidence="1">Uncharacterized protein</fullName>
    </submittedName>
</protein>
<gene>
    <name evidence="1" type="ORF">MRB53_021046</name>
</gene>
<dbReference type="Proteomes" id="UP001234297">
    <property type="component" value="Chromosome 6"/>
</dbReference>
<sequence length="143" mass="15740">MPYKSFALQNKEGKTAMELFHEEHKEMVEEGVQWLINTSQSCSVVAALIASVVYASATTVPSGLKEGTSIPLLRGQPAFNIFIISAIVTLCLSVTSLTMFLSILTFRYQTSDSLFYLPMKLILALRSSSLLLQCWSPSVLVIS</sequence>
<name>A0ACC2L2S9_PERAE</name>
<comment type="caution">
    <text evidence="1">The sequence shown here is derived from an EMBL/GenBank/DDBJ whole genome shotgun (WGS) entry which is preliminary data.</text>
</comment>
<organism evidence="1 2">
    <name type="scientific">Persea americana</name>
    <name type="common">Avocado</name>
    <dbReference type="NCBI Taxonomy" id="3435"/>
    <lineage>
        <taxon>Eukaryota</taxon>
        <taxon>Viridiplantae</taxon>
        <taxon>Streptophyta</taxon>
        <taxon>Embryophyta</taxon>
        <taxon>Tracheophyta</taxon>
        <taxon>Spermatophyta</taxon>
        <taxon>Magnoliopsida</taxon>
        <taxon>Magnoliidae</taxon>
        <taxon>Laurales</taxon>
        <taxon>Lauraceae</taxon>
        <taxon>Persea</taxon>
    </lineage>
</organism>
<evidence type="ECO:0000313" key="2">
    <source>
        <dbReference type="Proteomes" id="UP001234297"/>
    </source>
</evidence>
<keyword evidence="2" id="KW-1185">Reference proteome</keyword>
<proteinExistence type="predicted"/>
<reference evidence="1 2" key="1">
    <citation type="journal article" date="2022" name="Hortic Res">
        <title>A haplotype resolved chromosomal level avocado genome allows analysis of novel avocado genes.</title>
        <authorList>
            <person name="Nath O."/>
            <person name="Fletcher S.J."/>
            <person name="Hayward A."/>
            <person name="Shaw L.M."/>
            <person name="Masouleh A.K."/>
            <person name="Furtado A."/>
            <person name="Henry R.J."/>
            <person name="Mitter N."/>
        </authorList>
    </citation>
    <scope>NUCLEOTIDE SEQUENCE [LARGE SCALE GENOMIC DNA]</scope>
    <source>
        <strain evidence="2">cv. Hass</strain>
    </source>
</reference>
<accession>A0ACC2L2S9</accession>
<evidence type="ECO:0000313" key="1">
    <source>
        <dbReference type="EMBL" id="KAJ8627739.1"/>
    </source>
</evidence>
<dbReference type="EMBL" id="CM056814">
    <property type="protein sequence ID" value="KAJ8627739.1"/>
    <property type="molecule type" value="Genomic_DNA"/>
</dbReference>